<accession>A0A2K3L125</accession>
<dbReference type="Proteomes" id="UP000236291">
    <property type="component" value="Unassembled WGS sequence"/>
</dbReference>
<protein>
    <submittedName>
        <fullName evidence="1">Uncharacterized protein</fullName>
    </submittedName>
</protein>
<gene>
    <name evidence="1" type="ORF">L195_g028131</name>
</gene>
<evidence type="ECO:0000313" key="1">
    <source>
        <dbReference type="EMBL" id="PNX72241.1"/>
    </source>
</evidence>
<sequence length="64" mass="7195">MLSSLCNDKLLSCQSYSENVGAKLKGPYSEMVYGIQMDKQAYQPYSNVGETPLEVQEDWTTLVL</sequence>
<proteinExistence type="predicted"/>
<organism evidence="1 2">
    <name type="scientific">Trifolium pratense</name>
    <name type="common">Red clover</name>
    <dbReference type="NCBI Taxonomy" id="57577"/>
    <lineage>
        <taxon>Eukaryota</taxon>
        <taxon>Viridiplantae</taxon>
        <taxon>Streptophyta</taxon>
        <taxon>Embryophyta</taxon>
        <taxon>Tracheophyta</taxon>
        <taxon>Spermatophyta</taxon>
        <taxon>Magnoliopsida</taxon>
        <taxon>eudicotyledons</taxon>
        <taxon>Gunneridae</taxon>
        <taxon>Pentapetalae</taxon>
        <taxon>rosids</taxon>
        <taxon>fabids</taxon>
        <taxon>Fabales</taxon>
        <taxon>Fabaceae</taxon>
        <taxon>Papilionoideae</taxon>
        <taxon>50 kb inversion clade</taxon>
        <taxon>NPAAA clade</taxon>
        <taxon>Hologalegina</taxon>
        <taxon>IRL clade</taxon>
        <taxon>Trifolieae</taxon>
        <taxon>Trifolium</taxon>
    </lineage>
</organism>
<dbReference type="AlphaFoldDB" id="A0A2K3L125"/>
<comment type="caution">
    <text evidence="1">The sequence shown here is derived from an EMBL/GenBank/DDBJ whole genome shotgun (WGS) entry which is preliminary data.</text>
</comment>
<reference evidence="1 2" key="1">
    <citation type="journal article" date="2014" name="Am. J. Bot.">
        <title>Genome assembly and annotation for red clover (Trifolium pratense; Fabaceae).</title>
        <authorList>
            <person name="Istvanek J."/>
            <person name="Jaros M."/>
            <person name="Krenek A."/>
            <person name="Repkova J."/>
        </authorList>
    </citation>
    <scope>NUCLEOTIDE SEQUENCE [LARGE SCALE GENOMIC DNA]</scope>
    <source>
        <strain evidence="2">cv. Tatra</strain>
        <tissue evidence="1">Young leaves</tissue>
    </source>
</reference>
<name>A0A2K3L125_TRIPR</name>
<reference evidence="1 2" key="2">
    <citation type="journal article" date="2017" name="Front. Plant Sci.">
        <title>Gene Classification and Mining of Molecular Markers Useful in Red Clover (Trifolium pratense) Breeding.</title>
        <authorList>
            <person name="Istvanek J."/>
            <person name="Dluhosova J."/>
            <person name="Dluhos P."/>
            <person name="Patkova L."/>
            <person name="Nedelnik J."/>
            <person name="Repkova J."/>
        </authorList>
    </citation>
    <scope>NUCLEOTIDE SEQUENCE [LARGE SCALE GENOMIC DNA]</scope>
    <source>
        <strain evidence="2">cv. Tatra</strain>
        <tissue evidence="1">Young leaves</tissue>
    </source>
</reference>
<dbReference type="EMBL" id="ASHM01024390">
    <property type="protein sequence ID" value="PNX72241.1"/>
    <property type="molecule type" value="Genomic_DNA"/>
</dbReference>
<evidence type="ECO:0000313" key="2">
    <source>
        <dbReference type="Proteomes" id="UP000236291"/>
    </source>
</evidence>